<proteinExistence type="predicted"/>
<dbReference type="EMBL" id="JAENHN010000002">
    <property type="protein sequence ID" value="MBK1809116.1"/>
    <property type="molecule type" value="Genomic_DNA"/>
</dbReference>
<keyword evidence="2" id="KW-1185">Reference proteome</keyword>
<dbReference type="Pfam" id="PF12746">
    <property type="entry name" value="GNAT_acetyltran"/>
    <property type="match status" value="1"/>
</dbReference>
<comment type="caution">
    <text evidence="1">The sequence shown here is derived from an EMBL/GenBank/DDBJ whole genome shotgun (WGS) entry which is preliminary data.</text>
</comment>
<reference evidence="2" key="1">
    <citation type="submission" date="2021-01" db="EMBL/GenBank/DDBJ databases">
        <title>Genome public.</title>
        <authorList>
            <person name="Liu C."/>
            <person name="Sun Q."/>
        </authorList>
    </citation>
    <scope>NUCLEOTIDE SEQUENCE [LARGE SCALE GENOMIC DNA]</scope>
    <source>
        <strain evidence="2">YIM B02505</strain>
    </source>
</reference>
<evidence type="ECO:0000313" key="2">
    <source>
        <dbReference type="Proteomes" id="UP000596739"/>
    </source>
</evidence>
<dbReference type="Proteomes" id="UP000596739">
    <property type="component" value="Unassembled WGS sequence"/>
</dbReference>
<evidence type="ECO:0000313" key="1">
    <source>
        <dbReference type="EMBL" id="MBK1809116.1"/>
    </source>
</evidence>
<dbReference type="Gene3D" id="3.40.630.30">
    <property type="match status" value="1"/>
</dbReference>
<protein>
    <submittedName>
        <fullName evidence="1">GNAT family N-acetyltransferase</fullName>
    </submittedName>
</protein>
<sequence length="55" mass="6177">MKQGGLALACASKLILDCLERVIYPRWDAANLESVALAEKLGYHFDKEYIVYSIS</sequence>
<dbReference type="InterPro" id="IPR027365">
    <property type="entry name" value="GNAT_acetyltra_YdfB-like"/>
</dbReference>
<name>A0ABS1EIE5_9CLOT</name>
<organism evidence="1 2">
    <name type="scientific">Clostridium yunnanense</name>
    <dbReference type="NCBI Taxonomy" id="2800325"/>
    <lineage>
        <taxon>Bacteria</taxon>
        <taxon>Bacillati</taxon>
        <taxon>Bacillota</taxon>
        <taxon>Clostridia</taxon>
        <taxon>Eubacteriales</taxon>
        <taxon>Clostridiaceae</taxon>
        <taxon>Clostridium</taxon>
    </lineage>
</organism>
<gene>
    <name evidence="1" type="ORF">JHL18_00435</name>
</gene>
<accession>A0ABS1EIE5</accession>